<sequence>MMRNNINGDFSIVEEISELKPGAFININWNKKTLMLPYSLRKDYISFTDKKWDWRYQFHKDGSPDINNPSLYELLPSGEIKTHFCETDDNNPNL</sequence>
<dbReference type="EMBL" id="JAAORC010000001">
    <property type="protein sequence ID" value="MBO8222935.1"/>
    <property type="molecule type" value="Genomic_DNA"/>
</dbReference>
<comment type="caution">
    <text evidence="1">The sequence shown here is derived from an EMBL/GenBank/DDBJ whole genome shotgun (WGS) entry which is preliminary data.</text>
</comment>
<gene>
    <name evidence="1" type="ORF">HA142_05355</name>
</gene>
<evidence type="ECO:0000313" key="2">
    <source>
        <dbReference type="Proteomes" id="UP000666562"/>
    </source>
</evidence>
<protein>
    <submittedName>
        <fullName evidence="1">Uncharacterized protein</fullName>
    </submittedName>
</protein>
<dbReference type="AlphaFoldDB" id="A0A8I2BKC6"/>
<evidence type="ECO:0000313" key="1">
    <source>
        <dbReference type="EMBL" id="MBO8222935.1"/>
    </source>
</evidence>
<dbReference type="Proteomes" id="UP000666562">
    <property type="component" value="Unassembled WGS sequence"/>
</dbReference>
<proteinExistence type="predicted"/>
<accession>A0A8I2BKC6</accession>
<organism evidence="1 2">
    <name type="scientific">Prochlorococcus marinus str. XMU1401</name>
    <dbReference type="NCBI Taxonomy" id="2052594"/>
    <lineage>
        <taxon>Bacteria</taxon>
        <taxon>Bacillati</taxon>
        <taxon>Cyanobacteriota</taxon>
        <taxon>Cyanophyceae</taxon>
        <taxon>Synechococcales</taxon>
        <taxon>Prochlorococcaceae</taxon>
        <taxon>Prochlorococcus</taxon>
    </lineage>
</organism>
<reference evidence="1" key="1">
    <citation type="submission" date="2020-03" db="EMBL/GenBank/DDBJ databases">
        <title>Genome differentiation and subclade ecological adaptation of Prochlorococcus HLII clade in the global ocean.</title>
        <authorList>
            <person name="Yan W."/>
            <person name="Fen X."/>
            <person name="Zhang W."/>
        </authorList>
    </citation>
    <scope>NUCLEOTIDE SEQUENCE</scope>
    <source>
        <strain evidence="1">XMU1401</strain>
    </source>
</reference>
<name>A0A8I2BKC6_PROMR</name>